<evidence type="ECO:0000313" key="4">
    <source>
        <dbReference type="Proteomes" id="UP000051820"/>
    </source>
</evidence>
<keyword evidence="2" id="KW-0812">Transmembrane</keyword>
<reference evidence="3 4" key="1">
    <citation type="journal article" date="2015" name="Genome Announc.">
        <title>Expanding the biotechnology potential of lactobacilli through comparative genomics of 213 strains and associated genera.</title>
        <authorList>
            <person name="Sun Z."/>
            <person name="Harris H.M."/>
            <person name="McCann A."/>
            <person name="Guo C."/>
            <person name="Argimon S."/>
            <person name="Zhang W."/>
            <person name="Yang X."/>
            <person name="Jeffery I.B."/>
            <person name="Cooney J.C."/>
            <person name="Kagawa T.F."/>
            <person name="Liu W."/>
            <person name="Song Y."/>
            <person name="Salvetti E."/>
            <person name="Wrobel A."/>
            <person name="Rasinkangas P."/>
            <person name="Parkhill J."/>
            <person name="Rea M.C."/>
            <person name="O'Sullivan O."/>
            <person name="Ritari J."/>
            <person name="Douillard F.P."/>
            <person name="Paul Ross R."/>
            <person name="Yang R."/>
            <person name="Briner A.E."/>
            <person name="Felis G.E."/>
            <person name="de Vos W.M."/>
            <person name="Barrangou R."/>
            <person name="Klaenhammer T.R."/>
            <person name="Caufield P.W."/>
            <person name="Cui Y."/>
            <person name="Zhang H."/>
            <person name="O'Toole P.W."/>
        </authorList>
    </citation>
    <scope>NUCLEOTIDE SEQUENCE [LARGE SCALE GENOMIC DNA]</scope>
    <source>
        <strain evidence="3 4">DSM 5007</strain>
    </source>
</reference>
<dbReference type="Proteomes" id="UP000051820">
    <property type="component" value="Unassembled WGS sequence"/>
</dbReference>
<evidence type="ECO:0000256" key="1">
    <source>
        <dbReference type="SAM" id="MobiDB-lite"/>
    </source>
</evidence>
<keyword evidence="4" id="KW-1185">Reference proteome</keyword>
<dbReference type="EMBL" id="AZGF01000006">
    <property type="protein sequence ID" value="KRM12671.1"/>
    <property type="molecule type" value="Genomic_DNA"/>
</dbReference>
<keyword evidence="2" id="KW-1133">Transmembrane helix</keyword>
<proteinExistence type="predicted"/>
<dbReference type="PATRIC" id="fig|1423807.3.peg.2246"/>
<dbReference type="AlphaFoldDB" id="A0A0R1W5C0"/>
<protein>
    <submittedName>
        <fullName evidence="3">Uncharacterized protein</fullName>
    </submittedName>
</protein>
<organism evidence="3 4">
    <name type="scientific">Paucilactobacillus suebicus DSM 5007 = KCTC 3549</name>
    <dbReference type="NCBI Taxonomy" id="1423807"/>
    <lineage>
        <taxon>Bacteria</taxon>
        <taxon>Bacillati</taxon>
        <taxon>Bacillota</taxon>
        <taxon>Bacilli</taxon>
        <taxon>Lactobacillales</taxon>
        <taxon>Lactobacillaceae</taxon>
        <taxon>Paucilactobacillus</taxon>
    </lineage>
</organism>
<evidence type="ECO:0000256" key="2">
    <source>
        <dbReference type="SAM" id="Phobius"/>
    </source>
</evidence>
<keyword evidence="2" id="KW-0472">Membrane</keyword>
<gene>
    <name evidence="3" type="ORF">FD16_GL002186</name>
</gene>
<accession>A0A0R1W5C0</accession>
<feature type="transmembrane region" description="Helical" evidence="2">
    <location>
        <begin position="31"/>
        <end position="50"/>
    </location>
</feature>
<evidence type="ECO:0000313" key="3">
    <source>
        <dbReference type="EMBL" id="KRM12671.1"/>
    </source>
</evidence>
<sequence length="187" mass="21002">MKKMKNHSKTQTTGQKEENQSVTYKPKHYQLILRILIVIVVILAIMSGVYQYKIQPKHALVGKTFVGVAKVTNSDGTTASGNGSNVVMYLNKKPNFFVLRSDKSATEAVSDFNAYYKYTAKHPSLITYTINNGIITLKVNGSTNSLKIKKISNWGNRVEVTNTDEYNGKTMDVVMHRTGDERFDSNK</sequence>
<comment type="caution">
    <text evidence="3">The sequence shown here is derived from an EMBL/GenBank/DDBJ whole genome shotgun (WGS) entry which is preliminary data.</text>
</comment>
<feature type="region of interest" description="Disordered" evidence="1">
    <location>
        <begin position="1"/>
        <end position="20"/>
    </location>
</feature>
<dbReference type="STRING" id="1423807.FD16_GL002186"/>
<name>A0A0R1W5C0_9LACO</name>